<dbReference type="Proteomes" id="UP000825729">
    <property type="component" value="Unassembled WGS sequence"/>
</dbReference>
<evidence type="ECO:0000313" key="2">
    <source>
        <dbReference type="EMBL" id="KAG9446450.1"/>
    </source>
</evidence>
<accession>A0AAV7EC77</accession>
<dbReference type="EMBL" id="JAINDJ010000005">
    <property type="protein sequence ID" value="KAG9446450.1"/>
    <property type="molecule type" value="Genomic_DNA"/>
</dbReference>
<evidence type="ECO:0000313" key="3">
    <source>
        <dbReference type="Proteomes" id="UP000825729"/>
    </source>
</evidence>
<dbReference type="InterPro" id="IPR054576">
    <property type="entry name" value="At5g48480-like_N"/>
</dbReference>
<dbReference type="Pfam" id="PF22656">
    <property type="entry name" value="At5g48480-like_N"/>
    <property type="match status" value="1"/>
</dbReference>
<dbReference type="PANTHER" id="PTHR34109:SF1">
    <property type="entry name" value="VOC DOMAIN-CONTAINING PROTEIN"/>
    <property type="match status" value="1"/>
</dbReference>
<dbReference type="AlphaFoldDB" id="A0AAV7EC77"/>
<sequence>MAQEVDNGPAAENAPTKPLVFSALKPQICVSAAKANDAIAFYKAAFCAEELKRAVHPKRKAEQDIPLVLSCELQIGGSVFIVCDKTEECAAENIGFTFCLETEDVEAAVSHALKAGAVVESEISEDESGRSGKVKDPFGNIWTVCSASSQSSDAPVA</sequence>
<name>A0AAV7EC77_ARIFI</name>
<dbReference type="InterPro" id="IPR037523">
    <property type="entry name" value="VOC_core"/>
</dbReference>
<reference evidence="2 3" key="1">
    <citation type="submission" date="2021-07" db="EMBL/GenBank/DDBJ databases">
        <title>The Aristolochia fimbriata genome: insights into angiosperm evolution, floral development and chemical biosynthesis.</title>
        <authorList>
            <person name="Jiao Y."/>
        </authorList>
    </citation>
    <scope>NUCLEOTIDE SEQUENCE [LARGE SCALE GENOMIC DNA]</scope>
    <source>
        <strain evidence="2">IBCAS-2021</strain>
        <tissue evidence="2">Leaf</tissue>
    </source>
</reference>
<protein>
    <recommendedName>
        <fullName evidence="1">VOC domain-containing protein</fullName>
    </recommendedName>
</protein>
<gene>
    <name evidence="2" type="ORF">H6P81_012578</name>
</gene>
<proteinExistence type="predicted"/>
<organism evidence="2 3">
    <name type="scientific">Aristolochia fimbriata</name>
    <name type="common">White veined hardy Dutchman's pipe vine</name>
    <dbReference type="NCBI Taxonomy" id="158543"/>
    <lineage>
        <taxon>Eukaryota</taxon>
        <taxon>Viridiplantae</taxon>
        <taxon>Streptophyta</taxon>
        <taxon>Embryophyta</taxon>
        <taxon>Tracheophyta</taxon>
        <taxon>Spermatophyta</taxon>
        <taxon>Magnoliopsida</taxon>
        <taxon>Magnoliidae</taxon>
        <taxon>Piperales</taxon>
        <taxon>Aristolochiaceae</taxon>
        <taxon>Aristolochia</taxon>
    </lineage>
</organism>
<feature type="domain" description="VOC" evidence="1">
    <location>
        <begin position="23"/>
        <end position="147"/>
    </location>
</feature>
<dbReference type="CDD" id="cd07246">
    <property type="entry name" value="VOC_like"/>
    <property type="match status" value="1"/>
</dbReference>
<dbReference type="InterPro" id="IPR054575">
    <property type="entry name" value="At5g48480-like_C"/>
</dbReference>
<dbReference type="PROSITE" id="PS51819">
    <property type="entry name" value="VOC"/>
    <property type="match status" value="1"/>
</dbReference>
<dbReference type="PANTHER" id="PTHR34109">
    <property type="entry name" value="BNAUNNG04460D PROTEIN-RELATED"/>
    <property type="match status" value="1"/>
</dbReference>
<dbReference type="SUPFAM" id="SSF54593">
    <property type="entry name" value="Glyoxalase/Bleomycin resistance protein/Dihydroxybiphenyl dioxygenase"/>
    <property type="match status" value="1"/>
</dbReference>
<keyword evidence="3" id="KW-1185">Reference proteome</keyword>
<dbReference type="Pfam" id="PF22650">
    <property type="entry name" value="At5g48480-like_C"/>
    <property type="match status" value="1"/>
</dbReference>
<dbReference type="Gene3D" id="3.10.180.10">
    <property type="entry name" value="2,3-Dihydroxybiphenyl 1,2-Dioxygenase, domain 1"/>
    <property type="match status" value="1"/>
</dbReference>
<dbReference type="InterPro" id="IPR029068">
    <property type="entry name" value="Glyas_Bleomycin-R_OHBP_Dase"/>
</dbReference>
<evidence type="ECO:0000259" key="1">
    <source>
        <dbReference type="PROSITE" id="PS51819"/>
    </source>
</evidence>
<comment type="caution">
    <text evidence="2">The sequence shown here is derived from an EMBL/GenBank/DDBJ whole genome shotgun (WGS) entry which is preliminary data.</text>
</comment>